<dbReference type="InterPro" id="IPR007484">
    <property type="entry name" value="Peptidase_M28"/>
</dbReference>
<evidence type="ECO:0000313" key="7">
    <source>
        <dbReference type="EMBL" id="KAG6011808.1"/>
    </source>
</evidence>
<dbReference type="Pfam" id="PF04389">
    <property type="entry name" value="Peptidase_M28"/>
    <property type="match status" value="1"/>
</dbReference>
<dbReference type="PANTHER" id="PTHR10404">
    <property type="entry name" value="N-ACETYLATED-ALPHA-LINKED ACIDIC DIPEPTIDASE"/>
    <property type="match status" value="1"/>
</dbReference>
<dbReference type="InterPro" id="IPR039373">
    <property type="entry name" value="Peptidase_M28B"/>
</dbReference>
<evidence type="ECO:0000259" key="6">
    <source>
        <dbReference type="Pfam" id="PF04389"/>
    </source>
</evidence>
<dbReference type="FunFam" id="3.40.630.10:FF:000101">
    <property type="entry name" value="N-acetylated alpha-linked acidic dipeptidase like 1"/>
    <property type="match status" value="1"/>
</dbReference>
<gene>
    <name evidence="7" type="ORF">E4U43_008122</name>
</gene>
<dbReference type="Pfam" id="PF02225">
    <property type="entry name" value="PA"/>
    <property type="match status" value="1"/>
</dbReference>
<proteinExistence type="inferred from homology"/>
<comment type="caution">
    <text evidence="7">The sequence shown here is derived from an EMBL/GenBank/DDBJ whole genome shotgun (WGS) entry which is preliminary data.</text>
</comment>
<dbReference type="CDD" id="cd08022">
    <property type="entry name" value="M28_PSMA_like"/>
    <property type="match status" value="1"/>
</dbReference>
<dbReference type="CDD" id="cd02121">
    <property type="entry name" value="PA_GCPII_like"/>
    <property type="match status" value="1"/>
</dbReference>
<dbReference type="InterPro" id="IPR007365">
    <property type="entry name" value="TFR-like_dimer_dom"/>
</dbReference>
<evidence type="ECO:0000256" key="3">
    <source>
        <dbReference type="SAM" id="Phobius"/>
    </source>
</evidence>
<dbReference type="SUPFAM" id="SSF53187">
    <property type="entry name" value="Zn-dependent exopeptidases"/>
    <property type="match status" value="1"/>
</dbReference>
<dbReference type="InterPro" id="IPR046450">
    <property type="entry name" value="PA_dom_sf"/>
</dbReference>
<feature type="region of interest" description="Disordered" evidence="2">
    <location>
        <begin position="1"/>
        <end position="92"/>
    </location>
</feature>
<protein>
    <recommendedName>
        <fullName evidence="9">Glutamate carboxypeptidase II</fullName>
    </recommendedName>
</protein>
<feature type="transmembrane region" description="Helical" evidence="3">
    <location>
        <begin position="183"/>
        <end position="206"/>
    </location>
</feature>
<evidence type="ECO:0000313" key="8">
    <source>
        <dbReference type="Proteomes" id="UP000748025"/>
    </source>
</evidence>
<dbReference type="Gene3D" id="3.40.630.10">
    <property type="entry name" value="Zn peptidases"/>
    <property type="match status" value="1"/>
</dbReference>
<dbReference type="GO" id="GO:0004180">
    <property type="term" value="F:carboxypeptidase activity"/>
    <property type="evidence" value="ECO:0007669"/>
    <property type="project" value="TreeGrafter"/>
</dbReference>
<dbReference type="InterPro" id="IPR036757">
    <property type="entry name" value="TFR-like_dimer_dom_sf"/>
</dbReference>
<evidence type="ECO:0000256" key="2">
    <source>
        <dbReference type="SAM" id="MobiDB-lite"/>
    </source>
</evidence>
<evidence type="ECO:0000259" key="4">
    <source>
        <dbReference type="Pfam" id="PF02225"/>
    </source>
</evidence>
<organism evidence="7 8">
    <name type="scientific">Claviceps pusilla</name>
    <dbReference type="NCBI Taxonomy" id="123648"/>
    <lineage>
        <taxon>Eukaryota</taxon>
        <taxon>Fungi</taxon>
        <taxon>Dikarya</taxon>
        <taxon>Ascomycota</taxon>
        <taxon>Pezizomycotina</taxon>
        <taxon>Sordariomycetes</taxon>
        <taxon>Hypocreomycetidae</taxon>
        <taxon>Hypocreales</taxon>
        <taxon>Clavicipitaceae</taxon>
        <taxon>Claviceps</taxon>
    </lineage>
</organism>
<reference evidence="7" key="1">
    <citation type="journal article" date="2020" name="bioRxiv">
        <title>Whole genome comparisons of ergot fungi reveals the divergence and evolution of species within the genus Claviceps are the result of varying mechanisms driving genome evolution and host range expansion.</title>
        <authorList>
            <person name="Wyka S.A."/>
            <person name="Mondo S.J."/>
            <person name="Liu M."/>
            <person name="Dettman J."/>
            <person name="Nalam V."/>
            <person name="Broders K.D."/>
        </authorList>
    </citation>
    <scope>NUCLEOTIDE SEQUENCE</scope>
    <source>
        <strain evidence="7">CCC 602</strain>
    </source>
</reference>
<feature type="domain" description="Peptidase M28" evidence="6">
    <location>
        <begin position="529"/>
        <end position="703"/>
    </location>
</feature>
<feature type="domain" description="Transferrin receptor-like dimerisation" evidence="5">
    <location>
        <begin position="787"/>
        <end position="911"/>
    </location>
</feature>
<keyword evidence="3" id="KW-0812">Transmembrane</keyword>
<evidence type="ECO:0000259" key="5">
    <source>
        <dbReference type="Pfam" id="PF04253"/>
    </source>
</evidence>
<dbReference type="Gene3D" id="3.50.30.30">
    <property type="match status" value="1"/>
</dbReference>
<dbReference type="SUPFAM" id="SSF52025">
    <property type="entry name" value="PA domain"/>
    <property type="match status" value="1"/>
</dbReference>
<dbReference type="PANTHER" id="PTHR10404:SF71">
    <property type="entry name" value="CARBOXYPEPTIDASE TRE2, PUTATIVE (AFU_ORTHOLOGUE AFUA_3G10650)-RELATED"/>
    <property type="match status" value="1"/>
</dbReference>
<dbReference type="Pfam" id="PF04253">
    <property type="entry name" value="TFR_dimer"/>
    <property type="match status" value="1"/>
</dbReference>
<dbReference type="Proteomes" id="UP000748025">
    <property type="component" value="Unassembled WGS sequence"/>
</dbReference>
<dbReference type="AlphaFoldDB" id="A0A9P7NCD8"/>
<keyword evidence="3" id="KW-1133">Transmembrane helix</keyword>
<dbReference type="EMBL" id="SRPW01000825">
    <property type="protein sequence ID" value="KAG6011808.1"/>
    <property type="molecule type" value="Genomic_DNA"/>
</dbReference>
<dbReference type="Gene3D" id="1.20.930.40">
    <property type="entry name" value="Transferrin receptor-like, dimerisation domain"/>
    <property type="match status" value="1"/>
</dbReference>
<evidence type="ECO:0008006" key="9">
    <source>
        <dbReference type="Google" id="ProtNLM"/>
    </source>
</evidence>
<dbReference type="InterPro" id="IPR003137">
    <property type="entry name" value="PA_domain"/>
</dbReference>
<name>A0A9P7NCD8_9HYPO</name>
<feature type="compositionally biased region" description="Polar residues" evidence="2">
    <location>
        <begin position="46"/>
        <end position="57"/>
    </location>
</feature>
<sequence length="916" mass="102512">MPSEKTPFYDPVPPTYDEALASSSRRNHGGWEQARSSMDEGDANHAEQQSLLYQSESAAGPSRSTNHRHQPPTADSEDELSLLGSGSDTDDDDEAFQIRREMHEMEIEEPSRSRGSVWSKRIPFSLSLPRWKWSWRPRLPRIRLPLPSRAAGTTSNEDENEMPADADADAGTRRWRWPRVNSMTLVVVFARLVALFVVLGFVYFLIASGFFTGLETPMPGGSRFNPEDVRHFLQSNIDPLRMRASVLHYSHYAHIAGTEGDYATALDMQSMFGRAKLEQVKLDEFYAYVNYPRQDGRKVEILDQDANKPVWTAKLDEEEHGGETAGRQTYAFHGLSKSGHVKGPLIYANYGSRDDFKQLKDWGIDSTGAIALVRYYGSQTDEALKVKAAELAGFAGCIIYSDPADDGFIRGDVAPKERYMPDDGVHRGSVALKGWVMGDVLTPGWESRKATQRLRLEDTTGLVKIPSLPLAWRDAKVLLQHLRGHGKRVPDGWRGGVPDVDEWWTGDSKSPVVRLQNEQDEIERQPIWNVYGRIEGMEQSAKSIILGNHRDTMAFGSTQPHSGTAVMIELARIFGILKSRGWRPLRTIEFMSWDATEYNTIGSTEYVEEALDAPSLIRDNAYAYINLDAAVSGTDFQASGSPVLERALIRALERVLDPVRNVSLKHEWESRKSRLEGLGGGSDFVPFQHVAGTSSMDLRFTGRSVPVGTSYENFPLVEQAIDPNFVYHALMGQVVGLLLLDLADRAIMPFDVAGYARRLVSWVHDLETWTHEQRGSSAKEGASTMPFKELRDAAALVESSAVEFERWELEWDHSVLTSNGFEASSLGLQRIRYNDKMAAFESALLDLEYGGGIPNRTQFKHVVFGPEKWSTYDISVFPAIRDTIEAGDWELASRITSKTAAILRHAATTLQLNSLT</sequence>
<evidence type="ECO:0000256" key="1">
    <source>
        <dbReference type="ARBA" id="ARBA00005634"/>
    </source>
</evidence>
<dbReference type="OrthoDB" id="5841748at2759"/>
<keyword evidence="3" id="KW-0472">Membrane</keyword>
<comment type="similarity">
    <text evidence="1">Belongs to the peptidase M28 family. M28B subfamily.</text>
</comment>
<dbReference type="SUPFAM" id="SSF47672">
    <property type="entry name" value="Transferrin receptor-like dimerisation domain"/>
    <property type="match status" value="1"/>
</dbReference>
<feature type="domain" description="PA" evidence="4">
    <location>
        <begin position="341"/>
        <end position="421"/>
    </location>
</feature>
<keyword evidence="8" id="KW-1185">Reference proteome</keyword>
<accession>A0A9P7NCD8</accession>